<comment type="caution">
    <text evidence="5">The sequence shown here is derived from an EMBL/GenBank/DDBJ whole genome shotgun (WGS) entry which is preliminary data.</text>
</comment>
<dbReference type="Gene3D" id="2.60.120.200">
    <property type="match status" value="1"/>
</dbReference>
<dbReference type="InterPro" id="IPR013320">
    <property type="entry name" value="ConA-like_dom_sf"/>
</dbReference>
<evidence type="ECO:0000259" key="4">
    <source>
        <dbReference type="Pfam" id="PF00722"/>
    </source>
</evidence>
<feature type="chain" id="PRO_5046237241" description="GH16 domain-containing protein" evidence="3">
    <location>
        <begin position="19"/>
        <end position="96"/>
    </location>
</feature>
<keyword evidence="3" id="KW-0732">Signal</keyword>
<keyword evidence="2" id="KW-0326">Glycosidase</keyword>
<organism evidence="5 6">
    <name type="scientific">Stylosanthes scabra</name>
    <dbReference type="NCBI Taxonomy" id="79078"/>
    <lineage>
        <taxon>Eukaryota</taxon>
        <taxon>Viridiplantae</taxon>
        <taxon>Streptophyta</taxon>
        <taxon>Embryophyta</taxon>
        <taxon>Tracheophyta</taxon>
        <taxon>Spermatophyta</taxon>
        <taxon>Magnoliopsida</taxon>
        <taxon>eudicotyledons</taxon>
        <taxon>Gunneridae</taxon>
        <taxon>Pentapetalae</taxon>
        <taxon>rosids</taxon>
        <taxon>fabids</taxon>
        <taxon>Fabales</taxon>
        <taxon>Fabaceae</taxon>
        <taxon>Papilionoideae</taxon>
        <taxon>50 kb inversion clade</taxon>
        <taxon>dalbergioids sensu lato</taxon>
        <taxon>Dalbergieae</taxon>
        <taxon>Pterocarpus clade</taxon>
        <taxon>Stylosanthes</taxon>
    </lineage>
</organism>
<dbReference type="Proteomes" id="UP001341840">
    <property type="component" value="Unassembled WGS sequence"/>
</dbReference>
<evidence type="ECO:0000313" key="6">
    <source>
        <dbReference type="Proteomes" id="UP001341840"/>
    </source>
</evidence>
<reference evidence="5 6" key="1">
    <citation type="journal article" date="2023" name="Plants (Basel)">
        <title>Bridging the Gap: Combining Genomics and Transcriptomics Approaches to Understand Stylosanthes scabra, an Orphan Legume from the Brazilian Caatinga.</title>
        <authorList>
            <person name="Ferreira-Neto J.R.C."/>
            <person name="da Silva M.D."/>
            <person name="Binneck E."/>
            <person name="de Melo N.F."/>
            <person name="da Silva R.H."/>
            <person name="de Melo A.L.T.M."/>
            <person name="Pandolfi V."/>
            <person name="Bustamante F.O."/>
            <person name="Brasileiro-Vidal A.C."/>
            <person name="Benko-Iseppon A.M."/>
        </authorList>
    </citation>
    <scope>NUCLEOTIDE SEQUENCE [LARGE SCALE GENOMIC DNA]</scope>
    <source>
        <tissue evidence="5">Leaves</tissue>
    </source>
</reference>
<keyword evidence="6" id="KW-1185">Reference proteome</keyword>
<protein>
    <recommendedName>
        <fullName evidence="4">GH16 domain-containing protein</fullName>
    </recommendedName>
</protein>
<keyword evidence="1" id="KW-0378">Hydrolase</keyword>
<dbReference type="Pfam" id="PF00722">
    <property type="entry name" value="Glyco_hydro_16"/>
    <property type="match status" value="1"/>
</dbReference>
<proteinExistence type="predicted"/>
<dbReference type="PANTHER" id="PTHR31062">
    <property type="entry name" value="XYLOGLUCAN ENDOTRANSGLUCOSYLASE/HYDROLASE PROTEIN 8-RELATED"/>
    <property type="match status" value="1"/>
</dbReference>
<evidence type="ECO:0000256" key="2">
    <source>
        <dbReference type="ARBA" id="ARBA00023295"/>
    </source>
</evidence>
<sequence length="96" mass="10361">MMSSLMFVFLLIVLFTYGALLASGGGSREVSFDENYKVIWGDNHVVSLNQGTEVQLTMDNSSGSGFGSKMNYGSGFFHLRIKVPGSDSAGVVTAYY</sequence>
<gene>
    <name evidence="5" type="ORF">PIB30_091310</name>
</gene>
<dbReference type="InterPro" id="IPR000757">
    <property type="entry name" value="Beta-glucanase-like"/>
</dbReference>
<evidence type="ECO:0000256" key="3">
    <source>
        <dbReference type="SAM" id="SignalP"/>
    </source>
</evidence>
<feature type="non-terminal residue" evidence="5">
    <location>
        <position position="96"/>
    </location>
</feature>
<dbReference type="EMBL" id="JASCZI010092436">
    <property type="protein sequence ID" value="MED6152366.1"/>
    <property type="molecule type" value="Genomic_DNA"/>
</dbReference>
<evidence type="ECO:0000256" key="1">
    <source>
        <dbReference type="ARBA" id="ARBA00022801"/>
    </source>
</evidence>
<dbReference type="InterPro" id="IPR044791">
    <property type="entry name" value="Beta-glucanase/XTH"/>
</dbReference>
<feature type="domain" description="GH16" evidence="4">
    <location>
        <begin position="33"/>
        <end position="96"/>
    </location>
</feature>
<accession>A0ABU6TWR7</accession>
<feature type="signal peptide" evidence="3">
    <location>
        <begin position="1"/>
        <end position="18"/>
    </location>
</feature>
<dbReference type="SUPFAM" id="SSF49899">
    <property type="entry name" value="Concanavalin A-like lectins/glucanases"/>
    <property type="match status" value="1"/>
</dbReference>
<name>A0ABU6TWR7_9FABA</name>
<evidence type="ECO:0000313" key="5">
    <source>
        <dbReference type="EMBL" id="MED6152366.1"/>
    </source>
</evidence>